<dbReference type="Proteomes" id="UP000245474">
    <property type="component" value="Unassembled WGS sequence"/>
</dbReference>
<evidence type="ECO:0000313" key="4">
    <source>
        <dbReference type="Proteomes" id="UP000245474"/>
    </source>
</evidence>
<protein>
    <submittedName>
        <fullName evidence="3">Flagellar motor protein MotA</fullName>
    </submittedName>
</protein>
<feature type="transmembrane region" description="Helical" evidence="2">
    <location>
        <begin position="38"/>
        <end position="62"/>
    </location>
</feature>
<dbReference type="OrthoDB" id="9794540at2"/>
<keyword evidence="3" id="KW-0282">Flagellum</keyword>
<feature type="coiled-coil region" evidence="1">
    <location>
        <begin position="253"/>
        <end position="364"/>
    </location>
</feature>
<keyword evidence="2" id="KW-1133">Transmembrane helix</keyword>
<comment type="caution">
    <text evidence="3">The sequence shown here is derived from an EMBL/GenBank/DDBJ whole genome shotgun (WGS) entry which is preliminary data.</text>
</comment>
<evidence type="ECO:0000256" key="2">
    <source>
        <dbReference type="SAM" id="Phobius"/>
    </source>
</evidence>
<evidence type="ECO:0000256" key="1">
    <source>
        <dbReference type="SAM" id="Coils"/>
    </source>
</evidence>
<dbReference type="RefSeq" id="WP_109676490.1">
    <property type="nucleotide sequence ID" value="NZ_CP086615.1"/>
</dbReference>
<dbReference type="EMBL" id="QFFI01000004">
    <property type="protein sequence ID" value="PWG64964.1"/>
    <property type="molecule type" value="Genomic_DNA"/>
</dbReference>
<feature type="transmembrane region" description="Helical" evidence="2">
    <location>
        <begin position="127"/>
        <end position="148"/>
    </location>
</feature>
<evidence type="ECO:0000313" key="3">
    <source>
        <dbReference type="EMBL" id="PWG64964.1"/>
    </source>
</evidence>
<name>A0A2U2N7J9_9GAMM</name>
<organism evidence="3 4">
    <name type="scientific">Sediminicurvatus halobius</name>
    <dbReference type="NCBI Taxonomy" id="2182432"/>
    <lineage>
        <taxon>Bacteria</taxon>
        <taxon>Pseudomonadati</taxon>
        <taxon>Pseudomonadota</taxon>
        <taxon>Gammaproteobacteria</taxon>
        <taxon>Chromatiales</taxon>
        <taxon>Ectothiorhodospiraceae</taxon>
        <taxon>Sediminicurvatus</taxon>
    </lineage>
</organism>
<accession>A0A2U2N7J9</accession>
<sequence length="382" mass="41722">MRNPNRVLVWIFLFLGAVAAVCGLLFEPLREAFVANPVFNGLILGVLFIGLVINCRQVLILNPEVRWIERFRRSEDGEAPALPSSRLLGSMARMLTGRHGDRFSLSAMSLRTVLDAIRSRLDESRDVSRYLIGLLVFLGLLGTFWGLLDTLRAVGGVIGGLQVGSGQEAGQIFAELRDGLQAPLQGMGTAFSSSLFGLAGALVLGFVDLQAAHAQNGFYNDLEEWLSGQTRLASGAMGGDGEGSVPAYIQALLENTADSLDKLQRIMARGEEERRGADARLIELTEEVANLAEHARSEQKGLIGLTRTQAELQGVLQRLADVSDERGGASHEQLEHLRHIAGGLQDLRQELATDRERLLNELRDEVRLLTRTVAHLGNGRRD</sequence>
<keyword evidence="3" id="KW-0966">Cell projection</keyword>
<keyword evidence="2" id="KW-0812">Transmembrane</keyword>
<dbReference type="AlphaFoldDB" id="A0A2U2N7J9"/>
<proteinExistence type="predicted"/>
<feature type="transmembrane region" description="Helical" evidence="2">
    <location>
        <begin position="186"/>
        <end position="207"/>
    </location>
</feature>
<gene>
    <name evidence="3" type="ORF">DEM34_03995</name>
</gene>
<reference evidence="3 4" key="1">
    <citation type="submission" date="2018-05" db="EMBL/GenBank/DDBJ databases">
        <title>Spiribacter halobius sp. nov., a moderately halophilic bacterium isolated from marine solar saltern.</title>
        <authorList>
            <person name="Zheng W.-S."/>
            <person name="Lu D.-C."/>
            <person name="Du Z.-J."/>
        </authorList>
    </citation>
    <scope>NUCLEOTIDE SEQUENCE [LARGE SCALE GENOMIC DNA]</scope>
    <source>
        <strain evidence="3 4">E85</strain>
    </source>
</reference>
<keyword evidence="2" id="KW-0472">Membrane</keyword>
<feature type="transmembrane region" description="Helical" evidence="2">
    <location>
        <begin position="7"/>
        <end position="26"/>
    </location>
</feature>
<keyword evidence="3" id="KW-0969">Cilium</keyword>
<keyword evidence="1" id="KW-0175">Coiled coil</keyword>
<keyword evidence="4" id="KW-1185">Reference proteome</keyword>